<gene>
    <name evidence="1" type="ORF">RJT34_12192</name>
</gene>
<dbReference type="Proteomes" id="UP001359559">
    <property type="component" value="Unassembled WGS sequence"/>
</dbReference>
<evidence type="ECO:0000313" key="1">
    <source>
        <dbReference type="EMBL" id="KAK7301330.1"/>
    </source>
</evidence>
<accession>A0AAN9JLC3</accession>
<dbReference type="EMBL" id="JAYKXN010000003">
    <property type="protein sequence ID" value="KAK7301330.1"/>
    <property type="molecule type" value="Genomic_DNA"/>
</dbReference>
<keyword evidence="2" id="KW-1185">Reference proteome</keyword>
<evidence type="ECO:0000313" key="2">
    <source>
        <dbReference type="Proteomes" id="UP001359559"/>
    </source>
</evidence>
<sequence length="128" mass="14329">MNFNDVEFKDDGPDLCMVIIKIVDNSDKAVIVEVVFTVENVGDGDTATIILKEVEAFSVGGGGKVKDDIDVMVGANNHVEGVFDNTSLSEVFDDDVDKKGIYVMRKKRERKKLIRVLGVENMEWENRF</sequence>
<protein>
    <submittedName>
        <fullName evidence="1">Uncharacterized protein</fullName>
    </submittedName>
</protein>
<comment type="caution">
    <text evidence="1">The sequence shown here is derived from an EMBL/GenBank/DDBJ whole genome shotgun (WGS) entry which is preliminary data.</text>
</comment>
<name>A0AAN9JLC3_CLITE</name>
<organism evidence="1 2">
    <name type="scientific">Clitoria ternatea</name>
    <name type="common">Butterfly pea</name>
    <dbReference type="NCBI Taxonomy" id="43366"/>
    <lineage>
        <taxon>Eukaryota</taxon>
        <taxon>Viridiplantae</taxon>
        <taxon>Streptophyta</taxon>
        <taxon>Embryophyta</taxon>
        <taxon>Tracheophyta</taxon>
        <taxon>Spermatophyta</taxon>
        <taxon>Magnoliopsida</taxon>
        <taxon>eudicotyledons</taxon>
        <taxon>Gunneridae</taxon>
        <taxon>Pentapetalae</taxon>
        <taxon>rosids</taxon>
        <taxon>fabids</taxon>
        <taxon>Fabales</taxon>
        <taxon>Fabaceae</taxon>
        <taxon>Papilionoideae</taxon>
        <taxon>50 kb inversion clade</taxon>
        <taxon>NPAAA clade</taxon>
        <taxon>indigoferoid/millettioid clade</taxon>
        <taxon>Phaseoleae</taxon>
        <taxon>Clitoria</taxon>
    </lineage>
</organism>
<dbReference type="AlphaFoldDB" id="A0AAN9JLC3"/>
<reference evidence="1 2" key="1">
    <citation type="submission" date="2024-01" db="EMBL/GenBank/DDBJ databases">
        <title>The genomes of 5 underutilized Papilionoideae crops provide insights into root nodulation and disease resistance.</title>
        <authorList>
            <person name="Yuan L."/>
        </authorList>
    </citation>
    <scope>NUCLEOTIDE SEQUENCE [LARGE SCALE GENOMIC DNA]</scope>
    <source>
        <strain evidence="1">LY-2023</strain>
        <tissue evidence="1">Leaf</tissue>
    </source>
</reference>
<proteinExistence type="predicted"/>